<dbReference type="RefSeq" id="WP_184921315.1">
    <property type="nucleotide sequence ID" value="NZ_JACHMO010000001.1"/>
</dbReference>
<dbReference type="GO" id="GO:0000287">
    <property type="term" value="F:magnesium ion binding"/>
    <property type="evidence" value="ECO:0007669"/>
    <property type="project" value="TreeGrafter"/>
</dbReference>
<dbReference type="InterPro" id="IPR036412">
    <property type="entry name" value="HAD-like_sf"/>
</dbReference>
<dbReference type="Gene3D" id="3.40.50.1000">
    <property type="entry name" value="HAD superfamily/HAD-like"/>
    <property type="match status" value="1"/>
</dbReference>
<gene>
    <name evidence="1" type="ORF">F4560_003574</name>
</gene>
<name>A0A7W9HKL1_9PSEU</name>
<dbReference type="Gene3D" id="3.30.1240.10">
    <property type="match status" value="1"/>
</dbReference>
<dbReference type="PANTHER" id="PTHR10000">
    <property type="entry name" value="PHOSPHOSERINE PHOSPHATASE"/>
    <property type="match status" value="1"/>
</dbReference>
<dbReference type="Pfam" id="PF08282">
    <property type="entry name" value="Hydrolase_3"/>
    <property type="match status" value="2"/>
</dbReference>
<dbReference type="InterPro" id="IPR023214">
    <property type="entry name" value="HAD_sf"/>
</dbReference>
<dbReference type="PANTHER" id="PTHR10000:SF8">
    <property type="entry name" value="HAD SUPERFAMILY HYDROLASE-LIKE, TYPE 3"/>
    <property type="match status" value="1"/>
</dbReference>
<protein>
    <submittedName>
        <fullName evidence="1">Hydroxymethylpyrimidine pyrophosphatase-like HAD family hydrolase</fullName>
    </submittedName>
</protein>
<keyword evidence="2" id="KW-1185">Reference proteome</keyword>
<dbReference type="SUPFAM" id="SSF56784">
    <property type="entry name" value="HAD-like"/>
    <property type="match status" value="1"/>
</dbReference>
<keyword evidence="1" id="KW-0378">Hydrolase</keyword>
<dbReference type="EMBL" id="JACHMO010000001">
    <property type="protein sequence ID" value="MBB5803806.1"/>
    <property type="molecule type" value="Genomic_DNA"/>
</dbReference>
<comment type="caution">
    <text evidence="1">The sequence shown here is derived from an EMBL/GenBank/DDBJ whole genome shotgun (WGS) entry which is preliminary data.</text>
</comment>
<dbReference type="Proteomes" id="UP000552097">
    <property type="component" value="Unassembled WGS sequence"/>
</dbReference>
<sequence length="268" mass="27783">MTAPRYRLAAIDLDGTLLRRDYTLSVRSERALATARAAGVEVVFVTARHPAAVLDYAARLGLAGEAICCVGSAVCELPSGEVTWSDAIPAHAAATVARRVRAVFPRLHLGWVLRGGPVGYQHGYPPPLLLGESFFGDPTAIAEPVLKLWLAGGDLDGTVPDGLAAALGGLVDIAHVGPGFVDLVAPGASKVGTLAELARRRGLGPDDVVAFGDTSADIDMVRWAGHGVVMANADPALHAFADEIAPDCDDDGVAVVLERLCAEEVSVP</sequence>
<proteinExistence type="predicted"/>
<accession>A0A7W9HKL1</accession>
<dbReference type="GO" id="GO:0016791">
    <property type="term" value="F:phosphatase activity"/>
    <property type="evidence" value="ECO:0007669"/>
    <property type="project" value="UniProtKB-ARBA"/>
</dbReference>
<dbReference type="GO" id="GO:0005829">
    <property type="term" value="C:cytosol"/>
    <property type="evidence" value="ECO:0007669"/>
    <property type="project" value="TreeGrafter"/>
</dbReference>
<dbReference type="AlphaFoldDB" id="A0A7W9HKL1"/>
<evidence type="ECO:0000313" key="1">
    <source>
        <dbReference type="EMBL" id="MBB5803806.1"/>
    </source>
</evidence>
<organism evidence="1 2">
    <name type="scientific">Saccharothrix ecbatanensis</name>
    <dbReference type="NCBI Taxonomy" id="1105145"/>
    <lineage>
        <taxon>Bacteria</taxon>
        <taxon>Bacillati</taxon>
        <taxon>Actinomycetota</taxon>
        <taxon>Actinomycetes</taxon>
        <taxon>Pseudonocardiales</taxon>
        <taxon>Pseudonocardiaceae</taxon>
        <taxon>Saccharothrix</taxon>
    </lineage>
</organism>
<evidence type="ECO:0000313" key="2">
    <source>
        <dbReference type="Proteomes" id="UP000552097"/>
    </source>
</evidence>
<reference evidence="1 2" key="1">
    <citation type="submission" date="2020-08" db="EMBL/GenBank/DDBJ databases">
        <title>Sequencing the genomes of 1000 actinobacteria strains.</title>
        <authorList>
            <person name="Klenk H.-P."/>
        </authorList>
    </citation>
    <scope>NUCLEOTIDE SEQUENCE [LARGE SCALE GENOMIC DNA]</scope>
    <source>
        <strain evidence="1 2">DSM 45486</strain>
    </source>
</reference>